<evidence type="ECO:0000313" key="1">
    <source>
        <dbReference type="EMBL" id="GIY57972.1"/>
    </source>
</evidence>
<dbReference type="EMBL" id="BPLR01012996">
    <property type="protein sequence ID" value="GIY57972.1"/>
    <property type="molecule type" value="Genomic_DNA"/>
</dbReference>
<dbReference type="AlphaFoldDB" id="A0AAV4UJQ0"/>
<dbReference type="Proteomes" id="UP001054945">
    <property type="component" value="Unassembled WGS sequence"/>
</dbReference>
<name>A0AAV4UJQ0_CAEEX</name>
<reference evidence="1 2" key="1">
    <citation type="submission" date="2021-06" db="EMBL/GenBank/DDBJ databases">
        <title>Caerostris extrusa draft genome.</title>
        <authorList>
            <person name="Kono N."/>
            <person name="Arakawa K."/>
        </authorList>
    </citation>
    <scope>NUCLEOTIDE SEQUENCE [LARGE SCALE GENOMIC DNA]</scope>
</reference>
<comment type="caution">
    <text evidence="1">The sequence shown here is derived from an EMBL/GenBank/DDBJ whole genome shotgun (WGS) entry which is preliminary data.</text>
</comment>
<gene>
    <name evidence="1" type="ORF">CEXT_142811</name>
</gene>
<sequence>MSRPASMGSVYQSPGFSRQVPVTKDIRGPAALREIGGRTSYVVWARINETICLAAVVKSLCAFEGVATPSVFLLRPASNKEIPMEGIWN</sequence>
<keyword evidence="2" id="KW-1185">Reference proteome</keyword>
<protein>
    <submittedName>
        <fullName evidence="1">Uncharacterized protein</fullName>
    </submittedName>
</protein>
<accession>A0AAV4UJQ0</accession>
<proteinExistence type="predicted"/>
<organism evidence="1 2">
    <name type="scientific">Caerostris extrusa</name>
    <name type="common">Bark spider</name>
    <name type="synonym">Caerostris bankana</name>
    <dbReference type="NCBI Taxonomy" id="172846"/>
    <lineage>
        <taxon>Eukaryota</taxon>
        <taxon>Metazoa</taxon>
        <taxon>Ecdysozoa</taxon>
        <taxon>Arthropoda</taxon>
        <taxon>Chelicerata</taxon>
        <taxon>Arachnida</taxon>
        <taxon>Araneae</taxon>
        <taxon>Araneomorphae</taxon>
        <taxon>Entelegynae</taxon>
        <taxon>Araneoidea</taxon>
        <taxon>Araneidae</taxon>
        <taxon>Caerostris</taxon>
    </lineage>
</organism>
<evidence type="ECO:0000313" key="2">
    <source>
        <dbReference type="Proteomes" id="UP001054945"/>
    </source>
</evidence>